<evidence type="ECO:0000259" key="1">
    <source>
        <dbReference type="Pfam" id="PF13640"/>
    </source>
</evidence>
<dbReference type="PANTHER" id="PTHR33099">
    <property type="entry name" value="FE2OG DIOXYGENASE DOMAIN-CONTAINING PROTEIN"/>
    <property type="match status" value="1"/>
</dbReference>
<dbReference type="Pfam" id="PF13640">
    <property type="entry name" value="2OG-FeII_Oxy_3"/>
    <property type="match status" value="1"/>
</dbReference>
<organism evidence="2 3">
    <name type="scientific">Massariosphaeria phaeospora</name>
    <dbReference type="NCBI Taxonomy" id="100035"/>
    <lineage>
        <taxon>Eukaryota</taxon>
        <taxon>Fungi</taxon>
        <taxon>Dikarya</taxon>
        <taxon>Ascomycota</taxon>
        <taxon>Pezizomycotina</taxon>
        <taxon>Dothideomycetes</taxon>
        <taxon>Pleosporomycetidae</taxon>
        <taxon>Pleosporales</taxon>
        <taxon>Pleosporales incertae sedis</taxon>
        <taxon>Massariosphaeria</taxon>
    </lineage>
</organism>
<dbReference type="EMBL" id="JAADJZ010000033">
    <property type="protein sequence ID" value="KAF2865412.1"/>
    <property type="molecule type" value="Genomic_DNA"/>
</dbReference>
<dbReference type="AlphaFoldDB" id="A0A7C8I1E1"/>
<comment type="caution">
    <text evidence="2">The sequence shown here is derived from an EMBL/GenBank/DDBJ whole genome shotgun (WGS) entry which is preliminary data.</text>
</comment>
<gene>
    <name evidence="2" type="ORF">BDV95DRAFT_612563</name>
</gene>
<accession>A0A7C8I1E1</accession>
<dbReference type="Proteomes" id="UP000481861">
    <property type="component" value="Unassembled WGS sequence"/>
</dbReference>
<proteinExistence type="predicted"/>
<reference evidence="2 3" key="1">
    <citation type="submission" date="2020-01" db="EMBL/GenBank/DDBJ databases">
        <authorList>
            <consortium name="DOE Joint Genome Institute"/>
            <person name="Haridas S."/>
            <person name="Albert R."/>
            <person name="Binder M."/>
            <person name="Bloem J."/>
            <person name="Labutti K."/>
            <person name="Salamov A."/>
            <person name="Andreopoulos B."/>
            <person name="Baker S.E."/>
            <person name="Barry K."/>
            <person name="Bills G."/>
            <person name="Bluhm B.H."/>
            <person name="Cannon C."/>
            <person name="Castanera R."/>
            <person name="Culley D.E."/>
            <person name="Daum C."/>
            <person name="Ezra D."/>
            <person name="Gonzalez J.B."/>
            <person name="Henrissat B."/>
            <person name="Kuo A."/>
            <person name="Liang C."/>
            <person name="Lipzen A."/>
            <person name="Lutzoni F."/>
            <person name="Magnuson J."/>
            <person name="Mondo S."/>
            <person name="Nolan M."/>
            <person name="Ohm R."/>
            <person name="Pangilinan J."/>
            <person name="Park H.-J.H."/>
            <person name="Ramirez L."/>
            <person name="Alfaro M."/>
            <person name="Sun H."/>
            <person name="Tritt A."/>
            <person name="Yoshinaga Y."/>
            <person name="Zwiers L.-H.L."/>
            <person name="Turgeon B.G."/>
            <person name="Goodwin S.B."/>
            <person name="Spatafora J.W."/>
            <person name="Crous P.W."/>
            <person name="Grigoriev I.V."/>
        </authorList>
    </citation>
    <scope>NUCLEOTIDE SEQUENCE [LARGE SCALE GENOMIC DNA]</scope>
    <source>
        <strain evidence="2 3">CBS 611.86</strain>
    </source>
</reference>
<dbReference type="PANTHER" id="PTHR33099:SF7">
    <property type="entry name" value="MYND-TYPE DOMAIN-CONTAINING PROTEIN"/>
    <property type="match status" value="1"/>
</dbReference>
<name>A0A7C8I1E1_9PLEO</name>
<evidence type="ECO:0000313" key="3">
    <source>
        <dbReference type="Proteomes" id="UP000481861"/>
    </source>
</evidence>
<evidence type="ECO:0000313" key="2">
    <source>
        <dbReference type="EMBL" id="KAF2865412.1"/>
    </source>
</evidence>
<feature type="domain" description="Prolyl 4-hydroxylase alpha subunit Fe(2+) 2OG dioxygenase" evidence="1">
    <location>
        <begin position="141"/>
        <end position="228"/>
    </location>
</feature>
<dbReference type="InterPro" id="IPR044862">
    <property type="entry name" value="Pro_4_hyd_alph_FE2OG_OXY"/>
</dbReference>
<protein>
    <recommendedName>
        <fullName evidence="1">Prolyl 4-hydroxylase alpha subunit Fe(2+) 2OG dioxygenase domain-containing protein</fullName>
    </recommendedName>
</protein>
<sequence length="953" mass="107907">MDDIQYIESGTDEDADVEVREAEFRQDLQDCLDAVEHEGSFFSFHSHSSYINPGVYVKDYGSVGLPLAARDAEAVARICKQSPFGKGSETVIDTSVRKTWELDCAEFECRNPAWNAYLDSIVKRVVEDLGVQVATRAERYKLLLYEEGAFFKTHKDSEKTPGMFATLVICLPSEHSGGQVRLIHGKKSKMLETASTSCFDISTLAWYSDVQHEVQPVTSGYRLVVTYNLVQDQGLPKQTASALDESHARLEHLLHIWGTQYDYREKFIYPLAHQYTSASLSLANLKGHDAAKGRYLQNLCPKNDVFWFFGRLTKEVRNDIGDEEETSVLEKITTSTGVTLPLDLDVGTDEILAYDGDLYDDRPADSEDEEEFTGNEAMAANSRYHDTVLIMIRKDRVAQSFSRYKQPAASSLQALFNLFYQDQVVDKQQNSAKICVGAMRFILDKLLVAFTDSVTDKGYSYLGYNTVDRERNLAEFKGLFESAADFLYSILEGSVVGQALRASTRHPSWSSCPKLVCIVAKHIARETDSNSVEVWNSWFTRPSQDNPTFRYANELCTTFRQVMTHLPPSLVTSFTQWSKTRLEESLRCVTSYSREDVEPLLVLIPSITPQTYFEIVLQVLIKFPNRTGLFPFLSQLSGHNPNDESTKEIIIRPTYQKLIPTTSNALRLLHTEITDDTISHIPSYSWPSTAHRSPRHAQDFLTVLDQTIALGLNDEALQLVQLGPPDLSTATSAFWMSWNAVFTFIEKFLTVLGRHRIAAVNEAFLPFMIYGLQNGAESLVRARPTQPVNWRQKARHTCRCEPCKTLSHFLVDPIQTSGRFSYAERTRRHLQENLNRQDFGFETEKLRSPHTLIIRKTHNEFHRLKADWDRNIREMRTQLQRIQVDILPKVLGKDMGRIVDLDRVLADDGRPPGTPSQLLAPLPAAAQNSRAIAPTAGVKRKAEVIDLCDDASD</sequence>
<dbReference type="OrthoDB" id="27483at2759"/>
<keyword evidence="3" id="KW-1185">Reference proteome</keyword>
<dbReference type="Gene3D" id="2.60.120.620">
    <property type="entry name" value="q2cbj1_9rhob like domain"/>
    <property type="match status" value="1"/>
</dbReference>